<proteinExistence type="predicted"/>
<evidence type="ECO:0000313" key="2">
    <source>
        <dbReference type="Proteomes" id="UP000800096"/>
    </source>
</evidence>
<dbReference type="EMBL" id="ML979135">
    <property type="protein sequence ID" value="KAF1916058.1"/>
    <property type="molecule type" value="Genomic_DNA"/>
</dbReference>
<name>A0A6A5QMD1_AMPQU</name>
<reference evidence="1" key="1">
    <citation type="journal article" date="2020" name="Stud. Mycol.">
        <title>101 Dothideomycetes genomes: a test case for predicting lifestyles and emergence of pathogens.</title>
        <authorList>
            <person name="Haridas S."/>
            <person name="Albert R."/>
            <person name="Binder M."/>
            <person name="Bloem J."/>
            <person name="Labutti K."/>
            <person name="Salamov A."/>
            <person name="Andreopoulos B."/>
            <person name="Baker S."/>
            <person name="Barry K."/>
            <person name="Bills G."/>
            <person name="Bluhm B."/>
            <person name="Cannon C."/>
            <person name="Castanera R."/>
            <person name="Culley D."/>
            <person name="Daum C."/>
            <person name="Ezra D."/>
            <person name="Gonzalez J."/>
            <person name="Henrissat B."/>
            <person name="Kuo A."/>
            <person name="Liang C."/>
            <person name="Lipzen A."/>
            <person name="Lutzoni F."/>
            <person name="Magnuson J."/>
            <person name="Mondo S."/>
            <person name="Nolan M."/>
            <person name="Ohm R."/>
            <person name="Pangilinan J."/>
            <person name="Park H.-J."/>
            <person name="Ramirez L."/>
            <person name="Alfaro M."/>
            <person name="Sun H."/>
            <person name="Tritt A."/>
            <person name="Yoshinaga Y."/>
            <person name="Zwiers L.-H."/>
            <person name="Turgeon B."/>
            <person name="Goodwin S."/>
            <person name="Spatafora J."/>
            <person name="Crous P."/>
            <person name="Grigoriev I."/>
        </authorList>
    </citation>
    <scope>NUCLEOTIDE SEQUENCE</scope>
    <source>
        <strain evidence="1">HMLAC05119</strain>
    </source>
</reference>
<protein>
    <submittedName>
        <fullName evidence="1">Uncharacterized protein</fullName>
    </submittedName>
</protein>
<dbReference type="OrthoDB" id="5347452at2759"/>
<dbReference type="Proteomes" id="UP000800096">
    <property type="component" value="Unassembled WGS sequence"/>
</dbReference>
<gene>
    <name evidence="1" type="ORF">BDU57DRAFT_556343</name>
</gene>
<accession>A0A6A5QMD1</accession>
<evidence type="ECO:0000313" key="1">
    <source>
        <dbReference type="EMBL" id="KAF1916058.1"/>
    </source>
</evidence>
<keyword evidence="2" id="KW-1185">Reference proteome</keyword>
<sequence length="243" mass="23909">MKFASLLSISTTAYGLAFDGPLPTPVTDLVYAALTGFSPAPTNNVRTLPDMFRRQQKAADSAICGYLDGDSAFPVSCTSSSSCIFSAPSSWFGCCLSSCAPLTRCIDSAAVSSCLDDSSCYNDPAAMACSASDAPFCVTMLASISQRTVNHWVCGATATSVMVVASATTGIGSVSAAADASVIRQGGPGSSGGAGAGALYLLTASGSATGQGAPSSVRSSGGGAVQTAGAMVGVAVGAFAVLL</sequence>
<dbReference type="AlphaFoldDB" id="A0A6A5QMD1"/>
<organism evidence="1 2">
    <name type="scientific">Ampelomyces quisqualis</name>
    <name type="common">Powdery mildew agent</name>
    <dbReference type="NCBI Taxonomy" id="50730"/>
    <lineage>
        <taxon>Eukaryota</taxon>
        <taxon>Fungi</taxon>
        <taxon>Dikarya</taxon>
        <taxon>Ascomycota</taxon>
        <taxon>Pezizomycotina</taxon>
        <taxon>Dothideomycetes</taxon>
        <taxon>Pleosporomycetidae</taxon>
        <taxon>Pleosporales</taxon>
        <taxon>Pleosporineae</taxon>
        <taxon>Phaeosphaeriaceae</taxon>
        <taxon>Ampelomyces</taxon>
    </lineage>
</organism>